<sequence>MTGGSRRVLLDDHLAAELDRALAYGPFAAAVRAAILASGLTLDRIQARLARRGAPLSVATLSCWQSGRRRPERPGSLYALGQLEAVLELPGDSLRALLGARGARGRRPGTGRLPALADLWVTRPRASELLRQVGQDAESVLRRLSQHDRLQVGPDGRPRRLHCRQVMRAERAGADRWLLMMDWGGPPGEPLVVRHPRNCALGRVLSDPESSLGAAELLFDRPVREGETVLIEYELVRPGRPGAPVSGDRYSRRFRRPVREYVLEVCFDAAAVPGRCRQITCGVGDETPKTVRALEVGPADSVHAVGTDFGPGKFGIAWQREIS</sequence>
<comment type="caution">
    <text evidence="1">The sequence shown here is derived from an EMBL/GenBank/DDBJ whole genome shotgun (WGS) entry which is preliminary data.</text>
</comment>
<name>A0ABW5GR03_9PSEU</name>
<reference evidence="2" key="1">
    <citation type="journal article" date="2019" name="Int. J. Syst. Evol. Microbiol.">
        <title>The Global Catalogue of Microorganisms (GCM) 10K type strain sequencing project: providing services to taxonomists for standard genome sequencing and annotation.</title>
        <authorList>
            <consortium name="The Broad Institute Genomics Platform"/>
            <consortium name="The Broad Institute Genome Sequencing Center for Infectious Disease"/>
            <person name="Wu L."/>
            <person name="Ma J."/>
        </authorList>
    </citation>
    <scope>NUCLEOTIDE SEQUENCE [LARGE SCALE GENOMIC DNA]</scope>
    <source>
        <strain evidence="2">CGMCC 4.7643</strain>
    </source>
</reference>
<dbReference type="Proteomes" id="UP001597419">
    <property type="component" value="Unassembled WGS sequence"/>
</dbReference>
<accession>A0ABW5GR03</accession>
<dbReference type="RefSeq" id="WP_345391738.1">
    <property type="nucleotide sequence ID" value="NZ_BAABHG010000005.1"/>
</dbReference>
<keyword evidence="2" id="KW-1185">Reference proteome</keyword>
<evidence type="ECO:0008006" key="3">
    <source>
        <dbReference type="Google" id="ProtNLM"/>
    </source>
</evidence>
<evidence type="ECO:0000313" key="1">
    <source>
        <dbReference type="EMBL" id="MFD2463338.1"/>
    </source>
</evidence>
<protein>
    <recommendedName>
        <fullName evidence="3">Transcriptional regulator</fullName>
    </recommendedName>
</protein>
<organism evidence="1 2">
    <name type="scientific">Amycolatopsis samaneae</name>
    <dbReference type="NCBI Taxonomy" id="664691"/>
    <lineage>
        <taxon>Bacteria</taxon>
        <taxon>Bacillati</taxon>
        <taxon>Actinomycetota</taxon>
        <taxon>Actinomycetes</taxon>
        <taxon>Pseudonocardiales</taxon>
        <taxon>Pseudonocardiaceae</taxon>
        <taxon>Amycolatopsis</taxon>
    </lineage>
</organism>
<proteinExistence type="predicted"/>
<evidence type="ECO:0000313" key="2">
    <source>
        <dbReference type="Proteomes" id="UP001597419"/>
    </source>
</evidence>
<gene>
    <name evidence="1" type="ORF">ACFSYJ_32325</name>
</gene>
<dbReference type="EMBL" id="JBHUKU010000020">
    <property type="protein sequence ID" value="MFD2463338.1"/>
    <property type="molecule type" value="Genomic_DNA"/>
</dbReference>